<protein>
    <submittedName>
        <fullName evidence="1">Uncharacterized protein</fullName>
    </submittedName>
</protein>
<dbReference type="EMBL" id="VUJX02000001">
    <property type="protein sequence ID" value="KAL0944515.1"/>
    <property type="molecule type" value="Genomic_DNA"/>
</dbReference>
<keyword evidence="2" id="KW-1185">Reference proteome</keyword>
<organism evidence="1 2">
    <name type="scientific">Colletotrichum truncatum</name>
    <name type="common">Anthracnose fungus</name>
    <name type="synonym">Colletotrichum capsici</name>
    <dbReference type="NCBI Taxonomy" id="5467"/>
    <lineage>
        <taxon>Eukaryota</taxon>
        <taxon>Fungi</taxon>
        <taxon>Dikarya</taxon>
        <taxon>Ascomycota</taxon>
        <taxon>Pezizomycotina</taxon>
        <taxon>Sordariomycetes</taxon>
        <taxon>Hypocreomycetidae</taxon>
        <taxon>Glomerellales</taxon>
        <taxon>Glomerellaceae</taxon>
        <taxon>Colletotrichum</taxon>
        <taxon>Colletotrichum truncatum species complex</taxon>
    </lineage>
</organism>
<sequence length="574" mass="65026">MVSDALNEENTISPSSSRGPGPASNPYARQKAPGRRRKAAKIAWPGPDSSPLAPTPSGFTPEQPRVRRSSIQLPAQVESYNAPISSSPLRAEELEEVDVEMDTPTKKRPRHTKSNRSEEARQPALSPLRQMTVLENSTFSVETSKLPRPALPIAHTSPELHDETERRNERPTVTERSASNPVTPQKKLSGTQVDRELTKFVREGPKKPQHLKKGFLYFYNVISQDDVQLIKIGETGNMKDRSNSIMSTCKHRLFEEHPKAIAQEIPFKGFAEKLIHKELENFRYNRRCICGTQHREYYIVSERVALEAFHRWREFCDKQPWTADGKLLPRWEERLKNQPWFEDAKMDFDRRNFAKRWHLFTAPTKVDNILYDAAIMWKEVFPHRWSIVAIAELLTIIFLSPSSSLDKTWMAVVSVLFLMDKMQMVNKHVTKPISQLSSGGLWKLMDSDTTIDYEKKPDYNGPTPQTISNQSAQQETPTRDPVSTNSREIARDDRDCPKMGDVSSDGNDMTSPGDRSDVHYTDSGNGSASSTCSSPSLKEDGTQTSAPSRQEDGNSSEQRNPEMRAGVEVIELSD</sequence>
<gene>
    <name evidence="1" type="ORF">CTRU02_202403</name>
</gene>
<comment type="caution">
    <text evidence="1">The sequence shown here is derived from an EMBL/GenBank/DDBJ whole genome shotgun (WGS) entry which is preliminary data.</text>
</comment>
<proteinExistence type="predicted"/>
<dbReference type="Proteomes" id="UP000805649">
    <property type="component" value="Unassembled WGS sequence"/>
</dbReference>
<name>A0ACC3ZKA3_COLTU</name>
<reference evidence="1 2" key="1">
    <citation type="journal article" date="2020" name="Phytopathology">
        <title>Genome Sequence Resources of Colletotrichum truncatum, C. plurivorum, C. musicola, and C. sojae: Four Species Pathogenic to Soybean (Glycine max).</title>
        <authorList>
            <person name="Rogerio F."/>
            <person name="Boufleur T.R."/>
            <person name="Ciampi-Guillardi M."/>
            <person name="Sukno S.A."/>
            <person name="Thon M.R."/>
            <person name="Massola Junior N.S."/>
            <person name="Baroncelli R."/>
        </authorList>
    </citation>
    <scope>NUCLEOTIDE SEQUENCE [LARGE SCALE GENOMIC DNA]</scope>
    <source>
        <strain evidence="1 2">CMES1059</strain>
    </source>
</reference>
<evidence type="ECO:0000313" key="1">
    <source>
        <dbReference type="EMBL" id="KAL0944515.1"/>
    </source>
</evidence>
<evidence type="ECO:0000313" key="2">
    <source>
        <dbReference type="Proteomes" id="UP000805649"/>
    </source>
</evidence>
<accession>A0ACC3ZKA3</accession>